<feature type="region of interest" description="Disordered" evidence="4">
    <location>
        <begin position="346"/>
        <end position="371"/>
    </location>
</feature>
<comment type="function">
    <text evidence="3">One of several proteins that assist in the late maturation steps of the functional core of the 30S ribosomal subunit. Helps release RbfA from mature subunits. May play a role in the assembly of ribosomal proteins into the subunit. Circularly permuted GTPase that catalyzes slow GTP hydrolysis, GTPase activity is stimulated by the 30S ribosomal subunit.</text>
</comment>
<keyword evidence="3" id="KW-0378">Hydrolase</keyword>
<name>A0A8J3YTF8_9ACTN</name>
<dbReference type="GO" id="GO:0042274">
    <property type="term" value="P:ribosomal small subunit biogenesis"/>
    <property type="evidence" value="ECO:0007669"/>
    <property type="project" value="UniProtKB-UniRule"/>
</dbReference>
<dbReference type="Gene3D" id="1.10.40.50">
    <property type="entry name" value="Probable gtpase engc, domain 3"/>
    <property type="match status" value="1"/>
</dbReference>
<dbReference type="Proteomes" id="UP000619260">
    <property type="component" value="Unassembled WGS sequence"/>
</dbReference>
<feature type="binding site" evidence="3">
    <location>
        <begin position="231"/>
        <end position="239"/>
    </location>
    <ligand>
        <name>GTP</name>
        <dbReference type="ChEBI" id="CHEBI:37565"/>
    </ligand>
</feature>
<feature type="compositionally biased region" description="Basic residues" evidence="4">
    <location>
        <begin position="37"/>
        <end position="50"/>
    </location>
</feature>
<dbReference type="PANTHER" id="PTHR32120:SF11">
    <property type="entry name" value="SMALL RIBOSOMAL SUBUNIT BIOGENESIS GTPASE RSGA 1, MITOCHONDRIAL-RELATED"/>
    <property type="match status" value="1"/>
</dbReference>
<dbReference type="PROSITE" id="PS51721">
    <property type="entry name" value="G_CP"/>
    <property type="match status" value="1"/>
</dbReference>
<evidence type="ECO:0000256" key="2">
    <source>
        <dbReference type="ARBA" id="ARBA00023134"/>
    </source>
</evidence>
<comment type="subunit">
    <text evidence="3">Monomer. Associates with 30S ribosomal subunit, binds 16S rRNA.</text>
</comment>
<keyword evidence="3" id="KW-0690">Ribosome biogenesis</keyword>
<feature type="region of interest" description="Disordered" evidence="4">
    <location>
        <begin position="1"/>
        <end position="51"/>
    </location>
</feature>
<feature type="compositionally biased region" description="Basic and acidic residues" evidence="4">
    <location>
        <begin position="351"/>
        <end position="363"/>
    </location>
</feature>
<keyword evidence="3" id="KW-0694">RNA-binding</keyword>
<evidence type="ECO:0000259" key="5">
    <source>
        <dbReference type="PROSITE" id="PS50936"/>
    </source>
</evidence>
<dbReference type="SUPFAM" id="SSF52540">
    <property type="entry name" value="P-loop containing nucleoside triphosphate hydrolases"/>
    <property type="match status" value="1"/>
</dbReference>
<feature type="binding site" evidence="3">
    <location>
        <position position="317"/>
    </location>
    <ligand>
        <name>Zn(2+)</name>
        <dbReference type="ChEBI" id="CHEBI:29105"/>
    </ligand>
</feature>
<dbReference type="PANTHER" id="PTHR32120">
    <property type="entry name" value="SMALL RIBOSOMAL SUBUNIT BIOGENESIS GTPASE RSGA"/>
    <property type="match status" value="1"/>
</dbReference>
<evidence type="ECO:0000259" key="6">
    <source>
        <dbReference type="PROSITE" id="PS51721"/>
    </source>
</evidence>
<keyword evidence="3" id="KW-0963">Cytoplasm</keyword>
<keyword evidence="3" id="KW-0699">rRNA-binding</keyword>
<dbReference type="GO" id="GO:0019843">
    <property type="term" value="F:rRNA binding"/>
    <property type="evidence" value="ECO:0007669"/>
    <property type="project" value="UniProtKB-KW"/>
</dbReference>
<dbReference type="CDD" id="cd01854">
    <property type="entry name" value="YjeQ_EngC"/>
    <property type="match status" value="1"/>
</dbReference>
<dbReference type="InterPro" id="IPR010914">
    <property type="entry name" value="RsgA_GTPase_dom"/>
</dbReference>
<comment type="caution">
    <text evidence="7">The sequence shown here is derived from an EMBL/GenBank/DDBJ whole genome shotgun (WGS) entry which is preliminary data.</text>
</comment>
<dbReference type="GO" id="GO:0005525">
    <property type="term" value="F:GTP binding"/>
    <property type="evidence" value="ECO:0007669"/>
    <property type="project" value="UniProtKB-UniRule"/>
</dbReference>
<comment type="cofactor">
    <cofactor evidence="3">
        <name>Zn(2+)</name>
        <dbReference type="ChEBI" id="CHEBI:29105"/>
    </cofactor>
    <text evidence="3">Binds 1 zinc ion per subunit.</text>
</comment>
<evidence type="ECO:0000256" key="3">
    <source>
        <dbReference type="HAMAP-Rule" id="MF_01820"/>
    </source>
</evidence>
<evidence type="ECO:0000313" key="8">
    <source>
        <dbReference type="Proteomes" id="UP000619260"/>
    </source>
</evidence>
<keyword evidence="3" id="KW-0862">Zinc</keyword>
<keyword evidence="2 3" id="KW-0342">GTP-binding</keyword>
<dbReference type="EC" id="3.6.1.-" evidence="3"/>
<feature type="domain" description="CP-type G" evidence="6">
    <location>
        <begin position="136"/>
        <end position="287"/>
    </location>
</feature>
<feature type="compositionally biased region" description="Basic and acidic residues" evidence="4">
    <location>
        <begin position="17"/>
        <end position="29"/>
    </location>
</feature>
<dbReference type="Pfam" id="PF03193">
    <property type="entry name" value="RsgA_GTPase"/>
    <property type="match status" value="1"/>
</dbReference>
<dbReference type="EMBL" id="BOPF01000033">
    <property type="protein sequence ID" value="GIJ50152.1"/>
    <property type="molecule type" value="Genomic_DNA"/>
</dbReference>
<dbReference type="PROSITE" id="PS50936">
    <property type="entry name" value="ENGC_GTPASE"/>
    <property type="match status" value="1"/>
</dbReference>
<feature type="domain" description="EngC GTPase" evidence="5">
    <location>
        <begin position="145"/>
        <end position="285"/>
    </location>
</feature>
<proteinExistence type="inferred from homology"/>
<organism evidence="7 8">
    <name type="scientific">Virgisporangium aliadipatigenens</name>
    <dbReference type="NCBI Taxonomy" id="741659"/>
    <lineage>
        <taxon>Bacteria</taxon>
        <taxon>Bacillati</taxon>
        <taxon>Actinomycetota</taxon>
        <taxon>Actinomycetes</taxon>
        <taxon>Micromonosporales</taxon>
        <taxon>Micromonosporaceae</taxon>
        <taxon>Virgisporangium</taxon>
    </lineage>
</organism>
<dbReference type="AlphaFoldDB" id="A0A8J3YTF8"/>
<dbReference type="GO" id="GO:0005737">
    <property type="term" value="C:cytoplasm"/>
    <property type="evidence" value="ECO:0007669"/>
    <property type="project" value="UniProtKB-SubCell"/>
</dbReference>
<gene>
    <name evidence="7" type="primary">rsgA_2</name>
    <name evidence="3" type="synonym">rsgA</name>
    <name evidence="7" type="ORF">Val02_70380</name>
</gene>
<comment type="similarity">
    <text evidence="3">Belongs to the TRAFAC class YlqF/YawG GTPase family. RsgA subfamily.</text>
</comment>
<feature type="binding site" evidence="3">
    <location>
        <position position="315"/>
    </location>
    <ligand>
        <name>Zn(2+)</name>
        <dbReference type="ChEBI" id="CHEBI:29105"/>
    </ligand>
</feature>
<reference evidence="7" key="1">
    <citation type="submission" date="2021-01" db="EMBL/GenBank/DDBJ databases">
        <title>Whole genome shotgun sequence of Virgisporangium aliadipatigenens NBRC 105644.</title>
        <authorList>
            <person name="Komaki H."/>
            <person name="Tamura T."/>
        </authorList>
    </citation>
    <scope>NUCLEOTIDE SEQUENCE</scope>
    <source>
        <strain evidence="7">NBRC 105644</strain>
    </source>
</reference>
<feature type="binding site" evidence="3">
    <location>
        <position position="311"/>
    </location>
    <ligand>
        <name>Zn(2+)</name>
        <dbReference type="ChEBI" id="CHEBI:29105"/>
    </ligand>
</feature>
<accession>A0A8J3YTF8</accession>
<comment type="subcellular location">
    <subcellularLocation>
        <location evidence="3">Cytoplasm</location>
    </subcellularLocation>
</comment>
<keyword evidence="3" id="KW-0479">Metal-binding</keyword>
<dbReference type="GO" id="GO:0046872">
    <property type="term" value="F:metal ion binding"/>
    <property type="evidence" value="ECO:0007669"/>
    <property type="project" value="UniProtKB-KW"/>
</dbReference>
<dbReference type="InterPro" id="IPR027417">
    <property type="entry name" value="P-loop_NTPase"/>
</dbReference>
<feature type="binding site" evidence="3">
    <location>
        <position position="324"/>
    </location>
    <ligand>
        <name>Zn(2+)</name>
        <dbReference type="ChEBI" id="CHEBI:29105"/>
    </ligand>
</feature>
<dbReference type="Gene3D" id="3.40.50.300">
    <property type="entry name" value="P-loop containing nucleotide triphosphate hydrolases"/>
    <property type="match status" value="1"/>
</dbReference>
<evidence type="ECO:0000256" key="1">
    <source>
        <dbReference type="ARBA" id="ARBA00022741"/>
    </source>
</evidence>
<feature type="binding site" evidence="3">
    <location>
        <begin position="185"/>
        <end position="188"/>
    </location>
    <ligand>
        <name>GTP</name>
        <dbReference type="ChEBI" id="CHEBI:37565"/>
    </ligand>
</feature>
<evidence type="ECO:0000256" key="4">
    <source>
        <dbReference type="SAM" id="MobiDB-lite"/>
    </source>
</evidence>
<keyword evidence="1 3" id="KW-0547">Nucleotide-binding</keyword>
<protein>
    <recommendedName>
        <fullName evidence="3">Small ribosomal subunit biogenesis GTPase RsgA</fullName>
        <ecNumber evidence="3">3.6.1.-</ecNumber>
    </recommendedName>
</protein>
<dbReference type="GO" id="GO:0003924">
    <property type="term" value="F:GTPase activity"/>
    <property type="evidence" value="ECO:0007669"/>
    <property type="project" value="UniProtKB-UniRule"/>
</dbReference>
<keyword evidence="8" id="KW-1185">Reference proteome</keyword>
<sequence length="371" mass="39447">MHLEDPAAVPDALVGHGDGRRRLSRKREYDEDDVRIRPGRSTRPRTRTRPRHADAVPALVVAVDRGRYTCVLDGDDRPITAMRARELGRHGVVVGDRVDIVGDVSGSPGSLARIVRIAERTSVLTRTPDDYEDAVEGRQERVVVANADQMVIVNALADPPPRTGFIDRCLVAALDAEIEPLLCLTKADLAGPEHLLDYYAGLDLPYVLCRPDAPLDPLLERLTGRLSVLVGHSGVGKSTLVNRLVPDAERAVGAVSAVGKGRHTSTSAVALRLPGGWIVDTPGIRSFGLAHVTADSLLHGFPDLVEASTKCPPNCDHTGAGGTCGLDALVAAGGADPRRLASYRRLLSSRAGDDPTRDAEEAGRAGADPGE</sequence>
<evidence type="ECO:0000313" key="7">
    <source>
        <dbReference type="EMBL" id="GIJ50152.1"/>
    </source>
</evidence>
<dbReference type="HAMAP" id="MF_01820">
    <property type="entry name" value="GTPase_RsgA"/>
    <property type="match status" value="1"/>
</dbReference>
<dbReference type="InterPro" id="IPR004881">
    <property type="entry name" value="Ribosome_biogen_GTPase_RsgA"/>
</dbReference>
<dbReference type="InterPro" id="IPR030378">
    <property type="entry name" value="G_CP_dom"/>
</dbReference>
<dbReference type="NCBIfam" id="TIGR00157">
    <property type="entry name" value="ribosome small subunit-dependent GTPase A"/>
    <property type="match status" value="1"/>
</dbReference>